<accession>A0A385SZI7</accession>
<dbReference type="Proteomes" id="UP000266183">
    <property type="component" value="Chromosome"/>
</dbReference>
<dbReference type="AlphaFoldDB" id="A0A385SZI7"/>
<evidence type="ECO:0000313" key="3">
    <source>
        <dbReference type="Proteomes" id="UP000266183"/>
    </source>
</evidence>
<dbReference type="OrthoDB" id="1367364at2"/>
<feature type="signal peptide" evidence="1">
    <location>
        <begin position="1"/>
        <end position="18"/>
    </location>
</feature>
<gene>
    <name evidence="2" type="ORF">D4L85_27950</name>
</gene>
<organism evidence="2 3">
    <name type="scientific">Chryseolinea soli</name>
    <dbReference type="NCBI Taxonomy" id="2321403"/>
    <lineage>
        <taxon>Bacteria</taxon>
        <taxon>Pseudomonadati</taxon>
        <taxon>Bacteroidota</taxon>
        <taxon>Cytophagia</taxon>
        <taxon>Cytophagales</taxon>
        <taxon>Fulvivirgaceae</taxon>
        <taxon>Chryseolinea</taxon>
    </lineage>
</organism>
<name>A0A385SZI7_9BACT</name>
<feature type="chain" id="PRO_5017417929" description="DUF3887 domain-containing protein" evidence="1">
    <location>
        <begin position="19"/>
        <end position="148"/>
    </location>
</feature>
<protein>
    <recommendedName>
        <fullName evidence="4">DUF3887 domain-containing protein</fullName>
    </recommendedName>
</protein>
<evidence type="ECO:0008006" key="4">
    <source>
        <dbReference type="Google" id="ProtNLM"/>
    </source>
</evidence>
<keyword evidence="1" id="KW-0732">Signal</keyword>
<dbReference type="RefSeq" id="WP_119757399.1">
    <property type="nucleotide sequence ID" value="NZ_CP032382.1"/>
</dbReference>
<keyword evidence="3" id="KW-1185">Reference proteome</keyword>
<evidence type="ECO:0000313" key="2">
    <source>
        <dbReference type="EMBL" id="AYB34178.1"/>
    </source>
</evidence>
<dbReference type="EMBL" id="CP032382">
    <property type="protein sequence ID" value="AYB34178.1"/>
    <property type="molecule type" value="Genomic_DNA"/>
</dbReference>
<dbReference type="KEGG" id="chk:D4L85_27950"/>
<sequence>MKKLLLPFLLFSSMATFAQSEPQRIIDEFFYRYKYKTPDEAVDYLFGTNKYMAKSTEQVENVKYKLNSAITLMGKYYGYDPLRKKTAGENLVIYTFLVRYDRQPIRFNFTFYKANDQWVIFHYSFDDSIAEELKEATKITSLKDNLDR</sequence>
<proteinExistence type="predicted"/>
<reference evidence="3" key="1">
    <citation type="submission" date="2018-09" db="EMBL/GenBank/DDBJ databases">
        <title>Chryseolinea sp. KIS68-18 isolated from soil.</title>
        <authorList>
            <person name="Weon H.-Y."/>
            <person name="Kwon S.-W."/>
            <person name="Lee S.A."/>
        </authorList>
    </citation>
    <scope>NUCLEOTIDE SEQUENCE [LARGE SCALE GENOMIC DNA]</scope>
    <source>
        <strain evidence="3">KIS68-18</strain>
    </source>
</reference>
<evidence type="ECO:0000256" key="1">
    <source>
        <dbReference type="SAM" id="SignalP"/>
    </source>
</evidence>